<organism evidence="3 4">
    <name type="scientific">Sorghum bicolor</name>
    <name type="common">Sorghum</name>
    <name type="synonym">Sorghum vulgare</name>
    <dbReference type="NCBI Taxonomy" id="4558"/>
    <lineage>
        <taxon>Eukaryota</taxon>
        <taxon>Viridiplantae</taxon>
        <taxon>Streptophyta</taxon>
        <taxon>Embryophyta</taxon>
        <taxon>Tracheophyta</taxon>
        <taxon>Spermatophyta</taxon>
        <taxon>Magnoliopsida</taxon>
        <taxon>Liliopsida</taxon>
        <taxon>Poales</taxon>
        <taxon>Poaceae</taxon>
        <taxon>PACMAD clade</taxon>
        <taxon>Panicoideae</taxon>
        <taxon>Andropogonodae</taxon>
        <taxon>Andropogoneae</taxon>
        <taxon>Sorghinae</taxon>
        <taxon>Sorghum</taxon>
    </lineage>
</organism>
<evidence type="ECO:0008006" key="5">
    <source>
        <dbReference type="Google" id="ProtNLM"/>
    </source>
</evidence>
<evidence type="ECO:0000256" key="1">
    <source>
        <dbReference type="SAM" id="MobiDB-lite"/>
    </source>
</evidence>
<evidence type="ECO:0000313" key="4">
    <source>
        <dbReference type="Proteomes" id="UP000000768"/>
    </source>
</evidence>
<reference evidence="3 4" key="1">
    <citation type="journal article" date="2009" name="Nature">
        <title>The Sorghum bicolor genome and the diversification of grasses.</title>
        <authorList>
            <person name="Paterson A.H."/>
            <person name="Bowers J.E."/>
            <person name="Bruggmann R."/>
            <person name="Dubchak I."/>
            <person name="Grimwood J."/>
            <person name="Gundlach H."/>
            <person name="Haberer G."/>
            <person name="Hellsten U."/>
            <person name="Mitros T."/>
            <person name="Poliakov A."/>
            <person name="Schmutz J."/>
            <person name="Spannagl M."/>
            <person name="Tang H."/>
            <person name="Wang X."/>
            <person name="Wicker T."/>
            <person name="Bharti A.K."/>
            <person name="Chapman J."/>
            <person name="Feltus F.A."/>
            <person name="Gowik U."/>
            <person name="Grigoriev I.V."/>
            <person name="Lyons E."/>
            <person name="Maher C.A."/>
            <person name="Martis M."/>
            <person name="Narechania A."/>
            <person name="Otillar R.P."/>
            <person name="Penning B.W."/>
            <person name="Salamov A.A."/>
            <person name="Wang Y."/>
            <person name="Zhang L."/>
            <person name="Carpita N.C."/>
            <person name="Freeling M."/>
            <person name="Gingle A.R."/>
            <person name="Hash C.T."/>
            <person name="Keller B."/>
            <person name="Klein P."/>
            <person name="Kresovich S."/>
            <person name="McCann M.C."/>
            <person name="Ming R."/>
            <person name="Peterson D.G."/>
            <person name="Mehboob-ur-Rahman"/>
            <person name="Ware D."/>
            <person name="Westhoff P."/>
            <person name="Mayer K.F."/>
            <person name="Messing J."/>
            <person name="Rokhsar D.S."/>
        </authorList>
    </citation>
    <scope>NUCLEOTIDE SEQUENCE [LARGE SCALE GENOMIC DNA]</scope>
    <source>
        <strain evidence="4">cv. BTx623</strain>
    </source>
</reference>
<keyword evidence="2" id="KW-0732">Signal</keyword>
<keyword evidence="4" id="KW-1185">Reference proteome</keyword>
<dbReference type="InParanoid" id="A0A1Z5RK26"/>
<accession>A0A1Z5RK26</accession>
<dbReference type="EMBL" id="CM000764">
    <property type="protein sequence ID" value="OQU83949.1"/>
    <property type="molecule type" value="Genomic_DNA"/>
</dbReference>
<dbReference type="OMA" id="NCRTICR"/>
<gene>
    <name evidence="3" type="ORF">SORBI_3005G203750</name>
</gene>
<dbReference type="Gramene" id="OQU83949">
    <property type="protein sequence ID" value="OQU83949"/>
    <property type="gene ID" value="SORBI_3005G203750"/>
</dbReference>
<sequence>MVLVLLSAMGPPAAMAGLRDDCRAFCDPRCARYTSDLCGSIIECYPLLHPLSLTCTERFYGVCATTCVTICTANTLTPSGSPVPPGPPPPPPPPPPQCRQ</sequence>
<name>A0A1Z5RK26_SORBI</name>
<protein>
    <recommendedName>
        <fullName evidence="5">Acidic protein</fullName>
    </recommendedName>
</protein>
<proteinExistence type="predicted"/>
<feature type="region of interest" description="Disordered" evidence="1">
    <location>
        <begin position="77"/>
        <end position="100"/>
    </location>
</feature>
<feature type="chain" id="PRO_5012825890" description="Acidic protein" evidence="2">
    <location>
        <begin position="17"/>
        <end position="100"/>
    </location>
</feature>
<dbReference type="Proteomes" id="UP000000768">
    <property type="component" value="Chromosome 5"/>
</dbReference>
<feature type="compositionally biased region" description="Pro residues" evidence="1">
    <location>
        <begin position="81"/>
        <end position="100"/>
    </location>
</feature>
<dbReference type="AlphaFoldDB" id="A0A1Z5RK26"/>
<feature type="signal peptide" evidence="2">
    <location>
        <begin position="1"/>
        <end position="16"/>
    </location>
</feature>
<reference evidence="4" key="2">
    <citation type="journal article" date="2018" name="Plant J.">
        <title>The Sorghum bicolor reference genome: improved assembly, gene annotations, a transcriptome atlas, and signatures of genome organization.</title>
        <authorList>
            <person name="McCormick R.F."/>
            <person name="Truong S.K."/>
            <person name="Sreedasyam A."/>
            <person name="Jenkins J."/>
            <person name="Shu S."/>
            <person name="Sims D."/>
            <person name="Kennedy M."/>
            <person name="Amirebrahimi M."/>
            <person name="Weers B.D."/>
            <person name="McKinley B."/>
            <person name="Mattison A."/>
            <person name="Morishige D.T."/>
            <person name="Grimwood J."/>
            <person name="Schmutz J."/>
            <person name="Mullet J.E."/>
        </authorList>
    </citation>
    <scope>NUCLEOTIDE SEQUENCE [LARGE SCALE GENOMIC DNA]</scope>
    <source>
        <strain evidence="4">cv. BTx623</strain>
    </source>
</reference>
<evidence type="ECO:0000313" key="3">
    <source>
        <dbReference type="EMBL" id="OQU83949.1"/>
    </source>
</evidence>
<evidence type="ECO:0000256" key="2">
    <source>
        <dbReference type="SAM" id="SignalP"/>
    </source>
</evidence>